<comment type="caution">
    <text evidence="2">The sequence shown here is derived from an EMBL/GenBank/DDBJ whole genome shotgun (WGS) entry which is preliminary data.</text>
</comment>
<reference evidence="3" key="1">
    <citation type="journal article" date="2019" name="Int. J. Syst. Evol. Microbiol.">
        <title>The Global Catalogue of Microorganisms (GCM) 10K type strain sequencing project: providing services to taxonomists for standard genome sequencing and annotation.</title>
        <authorList>
            <consortium name="The Broad Institute Genomics Platform"/>
            <consortium name="The Broad Institute Genome Sequencing Center for Infectious Disease"/>
            <person name="Wu L."/>
            <person name="Ma J."/>
        </authorList>
    </citation>
    <scope>NUCLEOTIDE SEQUENCE [LARGE SCALE GENOMIC DNA]</scope>
    <source>
        <strain evidence="3">CCUG 43117</strain>
    </source>
</reference>
<protein>
    <submittedName>
        <fullName evidence="2">Uncharacterized protein</fullName>
    </submittedName>
</protein>
<evidence type="ECO:0000313" key="2">
    <source>
        <dbReference type="EMBL" id="MFC5504754.1"/>
    </source>
</evidence>
<organism evidence="2 3">
    <name type="scientific">Bosea massiliensis</name>
    <dbReference type="NCBI Taxonomy" id="151419"/>
    <lineage>
        <taxon>Bacteria</taxon>
        <taxon>Pseudomonadati</taxon>
        <taxon>Pseudomonadota</taxon>
        <taxon>Alphaproteobacteria</taxon>
        <taxon>Hyphomicrobiales</taxon>
        <taxon>Boseaceae</taxon>
        <taxon>Bosea</taxon>
    </lineage>
</organism>
<keyword evidence="3" id="KW-1185">Reference proteome</keyword>
<dbReference type="RefSeq" id="WP_156446656.1">
    <property type="nucleotide sequence ID" value="NZ_JBHSLU010000008.1"/>
</dbReference>
<evidence type="ECO:0000256" key="1">
    <source>
        <dbReference type="SAM" id="MobiDB-lite"/>
    </source>
</evidence>
<accession>A0ABW0NYU0</accession>
<name>A0ABW0NYU0_9HYPH</name>
<dbReference type="EMBL" id="JBHSLU010000008">
    <property type="protein sequence ID" value="MFC5504754.1"/>
    <property type="molecule type" value="Genomic_DNA"/>
</dbReference>
<evidence type="ECO:0000313" key="3">
    <source>
        <dbReference type="Proteomes" id="UP001596060"/>
    </source>
</evidence>
<feature type="region of interest" description="Disordered" evidence="1">
    <location>
        <begin position="46"/>
        <end position="80"/>
    </location>
</feature>
<proteinExistence type="predicted"/>
<sequence length="135" mass="14632">MQKIRAASNRRLIGCGRDLGLASRLAGDRMMAAFDRLCGLIAKDGFNPDQPRVPAGGPDAGQWTSGEPSVGPGSDGNPLQSLIAATNRGLRAVCEAQLDRDIFQCRMVGLRSCYEQAYQRYASCLARQPIPPFNY</sequence>
<dbReference type="Proteomes" id="UP001596060">
    <property type="component" value="Unassembled WGS sequence"/>
</dbReference>
<gene>
    <name evidence="2" type="ORF">ACFPN9_05730</name>
</gene>